<dbReference type="InterPro" id="IPR000718">
    <property type="entry name" value="Peptidase_M13"/>
</dbReference>
<dbReference type="InterPro" id="IPR042089">
    <property type="entry name" value="Peptidase_M13_dom_2"/>
</dbReference>
<dbReference type="InterPro" id="IPR024079">
    <property type="entry name" value="MetalloPept_cat_dom_sf"/>
</dbReference>
<keyword evidence="10" id="KW-0472">Membrane</keyword>
<feature type="domain" description="Peptidase M13 N-terminal" evidence="12">
    <location>
        <begin position="442"/>
        <end position="836"/>
    </location>
</feature>
<dbReference type="GO" id="GO:0046872">
    <property type="term" value="F:metal ion binding"/>
    <property type="evidence" value="ECO:0007669"/>
    <property type="project" value="UniProtKB-KW"/>
</dbReference>
<feature type="region of interest" description="Disordered" evidence="9">
    <location>
        <begin position="53"/>
        <end position="141"/>
    </location>
</feature>
<keyword evidence="4" id="KW-0645">Protease</keyword>
<dbReference type="GO" id="GO:0016485">
    <property type="term" value="P:protein processing"/>
    <property type="evidence" value="ECO:0007669"/>
    <property type="project" value="TreeGrafter"/>
</dbReference>
<feature type="compositionally biased region" description="Polar residues" evidence="9">
    <location>
        <begin position="121"/>
        <end position="141"/>
    </location>
</feature>
<evidence type="ECO:0000256" key="8">
    <source>
        <dbReference type="ARBA" id="ARBA00023049"/>
    </source>
</evidence>
<dbReference type="Pfam" id="PF01431">
    <property type="entry name" value="Peptidase_M13"/>
    <property type="match status" value="1"/>
</dbReference>
<accession>A0AAJ7FSP2</accession>
<dbReference type="InterPro" id="IPR018497">
    <property type="entry name" value="Peptidase_M13_C"/>
</dbReference>
<keyword evidence="13" id="KW-1185">Reference proteome</keyword>
<comment type="cofactor">
    <cofactor evidence="1">
        <name>Zn(2+)</name>
        <dbReference type="ChEBI" id="CHEBI:29105"/>
    </cofactor>
</comment>
<dbReference type="Gene3D" id="1.10.1380.10">
    <property type="entry name" value="Neutral endopeptidase , domain2"/>
    <property type="match status" value="1"/>
</dbReference>
<dbReference type="AlphaFoldDB" id="A0AAJ7FSP2"/>
<evidence type="ECO:0000313" key="13">
    <source>
        <dbReference type="Proteomes" id="UP000694920"/>
    </source>
</evidence>
<evidence type="ECO:0000259" key="12">
    <source>
        <dbReference type="Pfam" id="PF05649"/>
    </source>
</evidence>
<proteinExistence type="inferred from homology"/>
<protein>
    <submittedName>
        <fullName evidence="14">Endothelin-converting enzyme homolog</fullName>
    </submittedName>
</protein>
<dbReference type="PROSITE" id="PS51885">
    <property type="entry name" value="NEPRILYSIN"/>
    <property type="match status" value="1"/>
</dbReference>
<keyword evidence="6" id="KW-0378">Hydrolase</keyword>
<evidence type="ECO:0000256" key="6">
    <source>
        <dbReference type="ARBA" id="ARBA00022801"/>
    </source>
</evidence>
<dbReference type="GO" id="GO:0004222">
    <property type="term" value="F:metalloendopeptidase activity"/>
    <property type="evidence" value="ECO:0007669"/>
    <property type="project" value="InterPro"/>
</dbReference>
<evidence type="ECO:0000256" key="3">
    <source>
        <dbReference type="ARBA" id="ARBA00007357"/>
    </source>
</evidence>
<keyword evidence="5" id="KW-0479">Metal-binding</keyword>
<sequence>MPARGSYQVTSRKEGEVAEQDQSYRSCIIALLIFFFLCMIIILSTWLLGPAKTAPITDSRNNNDRSEKLKYEGNEFKTTKEDRNNTITEFEPDFGKQKDDKNVSPTEHPQKRNTDPELTDPIQQTTTPKSDNTDSITKSNTTMISSTIENYTNKIMSEDQTKHTQTVIQGLVTTTTTTNPHNIDDSIMDNDTTMISPTTEDYTNEIMSEDQTKYTQELIQNSSTITATRNSHNIDVSMMDNDTTMISPTTEDYTNEIMSEDQTKYTQELIQNSITRTTTPNPYKTDDSMIENDTTMISPTTEDHANKIMSKDHTEDQFEGSRELKENKTYTLGTTTTAKPTVVTETKSTQSNISDWFTEQSTTISNDNDISKTTNRFNSSATIIDFSDANVPVTTSTKQSIWNNVSNNIFDKDKQNGECTTFSCKKLASKMFLYMNPSADACDDFYEYACGGFENDSEIFEKSLLNRAYHRIENEMRKGKNMESRLFLKYYDSCIKYDEAIERSERTKMVIDVLKSVGKFYTSANQNDDDPDITDLFRKLFIHNSALLFDIVPDVDEFTSNRFTLKVGPPFPKSPFVLEDPDDPCNPLKETLHGDYFDVNNVYEMYINCKRSKEPIVDSIKESITIMVSDMFIDSVPRFIDSILQDIDIELIQGFLKLYPSDDEVKEAYVSKKYNMMTLETLETTNDVINWTALISSLTNNNNARDMQLQVYFENQLFKGMENLKDFAVRRGLKALNNALLGLYARNLYQELIAPKPRHSKRQCLRVASSLMEFEASSLYMSSFSKEEIERMNTTIIEMFRELKFTLKLNFEDAEWLNDAAKEELLRKLEQMTVIIPNILLYEHSRGLRPNLTDNYFKNTISLMKNYRSRMYNERMYQNPRDPQAIWTNFAVPFQTQAVTIYGLNTVIIPFGVIDWTILPKDSEILKSFDYLLYATLGNVIAHEIIHHFDSTGMYYDGNKRDMEYMIINEDGSSVITFDIYTSCHNTSYPDPINMMVRSLNHTAKFKISELSLNERLSDITGLRLVYDTLSRISWANQVPLPWLNMNVKQLFYLAFAQTHCTKLPLTSFYSPDYHIPSRMRIFVSASSEPLLGNAWSCMPGTNVVPADTCPVFPKLVNDAKSEVLME</sequence>
<feature type="compositionally biased region" description="Basic and acidic residues" evidence="9">
    <location>
        <begin position="93"/>
        <end position="115"/>
    </location>
</feature>
<evidence type="ECO:0000256" key="5">
    <source>
        <dbReference type="ARBA" id="ARBA00022723"/>
    </source>
</evidence>
<dbReference type="PANTHER" id="PTHR11733">
    <property type="entry name" value="ZINC METALLOPROTEASE FAMILY M13 NEPRILYSIN-RELATED"/>
    <property type="match status" value="1"/>
</dbReference>
<dbReference type="InterPro" id="IPR008753">
    <property type="entry name" value="Peptidase_M13_N"/>
</dbReference>
<dbReference type="GeneID" id="107273066"/>
<gene>
    <name evidence="14" type="primary">LOC107273066</name>
</gene>
<dbReference type="Gene3D" id="3.40.390.10">
    <property type="entry name" value="Collagenase (Catalytic Domain)"/>
    <property type="match status" value="1"/>
</dbReference>
<dbReference type="PANTHER" id="PTHR11733:SF167">
    <property type="entry name" value="FI17812P1-RELATED"/>
    <property type="match status" value="1"/>
</dbReference>
<feature type="domain" description="Peptidase M13 C-terminal" evidence="11">
    <location>
        <begin position="931"/>
        <end position="1110"/>
    </location>
</feature>
<dbReference type="GO" id="GO:0005886">
    <property type="term" value="C:plasma membrane"/>
    <property type="evidence" value="ECO:0007669"/>
    <property type="project" value="UniProtKB-SubCell"/>
</dbReference>
<keyword evidence="10" id="KW-0812">Transmembrane</keyword>
<dbReference type="SUPFAM" id="SSF55486">
    <property type="entry name" value="Metalloproteases ('zincins'), catalytic domain"/>
    <property type="match status" value="1"/>
</dbReference>
<keyword evidence="8" id="KW-0482">Metalloprotease</keyword>
<comment type="similarity">
    <text evidence="3">Belongs to the peptidase M13 family.</text>
</comment>
<name>A0AAJ7FSP2_CEPCN</name>
<reference evidence="14" key="1">
    <citation type="submission" date="2025-08" db="UniProtKB">
        <authorList>
            <consortium name="RefSeq"/>
        </authorList>
    </citation>
    <scope>IDENTIFICATION</scope>
</reference>
<dbReference type="Pfam" id="PF05649">
    <property type="entry name" value="Peptidase_M13_N"/>
    <property type="match status" value="1"/>
</dbReference>
<keyword evidence="10" id="KW-1133">Transmembrane helix</keyword>
<evidence type="ECO:0000256" key="10">
    <source>
        <dbReference type="SAM" id="Phobius"/>
    </source>
</evidence>
<evidence type="ECO:0000259" key="11">
    <source>
        <dbReference type="Pfam" id="PF01431"/>
    </source>
</evidence>
<evidence type="ECO:0000256" key="2">
    <source>
        <dbReference type="ARBA" id="ARBA00004401"/>
    </source>
</evidence>
<dbReference type="RefSeq" id="XP_015606352.1">
    <property type="nucleotide sequence ID" value="XM_015750866.2"/>
</dbReference>
<keyword evidence="7" id="KW-0862">Zinc</keyword>
<dbReference type="Proteomes" id="UP000694920">
    <property type="component" value="Unplaced"/>
</dbReference>
<evidence type="ECO:0000256" key="9">
    <source>
        <dbReference type="SAM" id="MobiDB-lite"/>
    </source>
</evidence>
<feature type="compositionally biased region" description="Basic and acidic residues" evidence="9">
    <location>
        <begin position="61"/>
        <end position="84"/>
    </location>
</feature>
<evidence type="ECO:0000256" key="7">
    <source>
        <dbReference type="ARBA" id="ARBA00022833"/>
    </source>
</evidence>
<dbReference type="KEGG" id="ccin:107273066"/>
<evidence type="ECO:0000313" key="14">
    <source>
        <dbReference type="RefSeq" id="XP_015606352.1"/>
    </source>
</evidence>
<comment type="subcellular location">
    <subcellularLocation>
        <location evidence="2">Cell membrane</location>
        <topology evidence="2">Single-pass type II membrane protein</topology>
    </subcellularLocation>
</comment>
<evidence type="ECO:0000256" key="4">
    <source>
        <dbReference type="ARBA" id="ARBA00022670"/>
    </source>
</evidence>
<feature type="transmembrane region" description="Helical" evidence="10">
    <location>
        <begin position="28"/>
        <end position="49"/>
    </location>
</feature>
<evidence type="ECO:0000256" key="1">
    <source>
        <dbReference type="ARBA" id="ARBA00001947"/>
    </source>
</evidence>
<organism evidence="13 14">
    <name type="scientific">Cephus cinctus</name>
    <name type="common">Wheat stem sawfly</name>
    <dbReference type="NCBI Taxonomy" id="211228"/>
    <lineage>
        <taxon>Eukaryota</taxon>
        <taxon>Metazoa</taxon>
        <taxon>Ecdysozoa</taxon>
        <taxon>Arthropoda</taxon>
        <taxon>Hexapoda</taxon>
        <taxon>Insecta</taxon>
        <taxon>Pterygota</taxon>
        <taxon>Neoptera</taxon>
        <taxon>Endopterygota</taxon>
        <taxon>Hymenoptera</taxon>
        <taxon>Cephoidea</taxon>
        <taxon>Cephidae</taxon>
        <taxon>Cephus</taxon>
    </lineage>
</organism>